<organism evidence="2 3">
    <name type="scientific">Mycobacterium kansasii 662</name>
    <dbReference type="NCBI Taxonomy" id="1299326"/>
    <lineage>
        <taxon>Bacteria</taxon>
        <taxon>Bacillati</taxon>
        <taxon>Actinomycetota</taxon>
        <taxon>Actinomycetes</taxon>
        <taxon>Mycobacteriales</taxon>
        <taxon>Mycobacteriaceae</taxon>
        <taxon>Mycobacterium</taxon>
    </lineage>
</organism>
<comment type="caution">
    <text evidence="2">The sequence shown here is derived from an EMBL/GenBank/DDBJ whole genome shotgun (WGS) entry which is preliminary data.</text>
</comment>
<keyword evidence="1" id="KW-1133">Transmembrane helix</keyword>
<dbReference type="SUPFAM" id="SSF103481">
    <property type="entry name" value="Multidrug resistance efflux transporter EmrE"/>
    <property type="match status" value="1"/>
</dbReference>
<evidence type="ECO:0000313" key="2">
    <source>
        <dbReference type="EMBL" id="ETZ99100.1"/>
    </source>
</evidence>
<name>X7XWV4_MYCKA</name>
<protein>
    <submittedName>
        <fullName evidence="2">EamA-like transporter family protein</fullName>
    </submittedName>
</protein>
<dbReference type="EMBL" id="JAOA01000027">
    <property type="protein sequence ID" value="ETZ99100.1"/>
    <property type="molecule type" value="Genomic_DNA"/>
</dbReference>
<evidence type="ECO:0000313" key="3">
    <source>
        <dbReference type="Proteomes" id="UP000020561"/>
    </source>
</evidence>
<dbReference type="AlphaFoldDB" id="X7XWV4"/>
<reference evidence="2 3" key="1">
    <citation type="submission" date="2013-12" db="EMBL/GenBank/DDBJ databases">
        <authorList>
            <person name="Brown-Elliot B."/>
            <person name="Wallace R."/>
            <person name="Lenaerts A."/>
            <person name="Ordway D."/>
            <person name="DeGroote M.A."/>
            <person name="Parker T."/>
            <person name="Sizemore C."/>
            <person name="Tallon L.J."/>
            <person name="Sadzewicz L.K."/>
            <person name="Sengamalay N."/>
            <person name="Fraser C.M."/>
            <person name="Hine E."/>
            <person name="Shefchek K.A."/>
            <person name="Das S.P."/>
            <person name="Tettelin H."/>
        </authorList>
    </citation>
    <scope>NUCLEOTIDE SEQUENCE [LARGE SCALE GENOMIC DNA]</scope>
    <source>
        <strain evidence="2 3">662</strain>
    </source>
</reference>
<feature type="transmembrane region" description="Helical" evidence="1">
    <location>
        <begin position="20"/>
        <end position="39"/>
    </location>
</feature>
<accession>X7XWV4</accession>
<dbReference type="InterPro" id="IPR037185">
    <property type="entry name" value="EmrE-like"/>
</dbReference>
<dbReference type="Proteomes" id="UP000020561">
    <property type="component" value="Unassembled WGS sequence"/>
</dbReference>
<proteinExistence type="predicted"/>
<gene>
    <name evidence="2" type="ORF">I545_6732</name>
</gene>
<keyword evidence="1" id="KW-0472">Membrane</keyword>
<keyword evidence="1" id="KW-0812">Transmembrane</keyword>
<evidence type="ECO:0000256" key="1">
    <source>
        <dbReference type="SAM" id="Phobius"/>
    </source>
</evidence>
<sequence>MTYLIPVVAVTVGAIFLHEPVGWSLLGGAALVLLGAALTQRRRPAG</sequence>
<dbReference type="PATRIC" id="fig|1299326.3.peg.6465"/>